<evidence type="ECO:0000256" key="1">
    <source>
        <dbReference type="SAM" id="MobiDB-lite"/>
    </source>
</evidence>
<keyword evidence="3" id="KW-1185">Reference proteome</keyword>
<dbReference type="Proteomes" id="UP001233172">
    <property type="component" value="Unassembled WGS sequence"/>
</dbReference>
<dbReference type="AlphaFoldDB" id="A0AAD8AR68"/>
<evidence type="ECO:0000313" key="2">
    <source>
        <dbReference type="EMBL" id="KAK0040843.1"/>
    </source>
</evidence>
<feature type="region of interest" description="Disordered" evidence="1">
    <location>
        <begin position="84"/>
        <end position="103"/>
    </location>
</feature>
<name>A0AAD8AR68_BIOPF</name>
<proteinExistence type="predicted"/>
<accession>A0AAD8AR68</accession>
<reference evidence="2" key="2">
    <citation type="submission" date="2023-04" db="EMBL/GenBank/DDBJ databases">
        <authorList>
            <person name="Bu L."/>
            <person name="Lu L."/>
            <person name="Laidemitt M.R."/>
            <person name="Zhang S.M."/>
            <person name="Mutuku M."/>
            <person name="Mkoji G."/>
            <person name="Steinauer M."/>
            <person name="Loker E.S."/>
        </authorList>
    </citation>
    <scope>NUCLEOTIDE SEQUENCE</scope>
    <source>
        <strain evidence="2">KasaAsao</strain>
        <tissue evidence="2">Whole Snail</tissue>
    </source>
</reference>
<dbReference type="EMBL" id="JASAOG010000301">
    <property type="protein sequence ID" value="KAK0040843.1"/>
    <property type="molecule type" value="Genomic_DNA"/>
</dbReference>
<gene>
    <name evidence="2" type="ORF">Bpfe_029739</name>
</gene>
<protein>
    <submittedName>
        <fullName evidence="2">Uncharacterized protein</fullName>
    </submittedName>
</protein>
<sequence>MFPGISDREVFRLQRIQRRTIKCVRCHFVYFLQIMSTSIRVSVGVNNPNAVLTFRIPESLSGKENKYNFFFEDSQGKFRITDRNGTTELGYHDSKPLPTNSLPINSKKLEESNGKKFYVVQLCKPKDLDLNNYFN</sequence>
<organism evidence="2 3">
    <name type="scientific">Biomphalaria pfeifferi</name>
    <name type="common">Bloodfluke planorb</name>
    <name type="synonym">Freshwater snail</name>
    <dbReference type="NCBI Taxonomy" id="112525"/>
    <lineage>
        <taxon>Eukaryota</taxon>
        <taxon>Metazoa</taxon>
        <taxon>Spiralia</taxon>
        <taxon>Lophotrochozoa</taxon>
        <taxon>Mollusca</taxon>
        <taxon>Gastropoda</taxon>
        <taxon>Heterobranchia</taxon>
        <taxon>Euthyneura</taxon>
        <taxon>Panpulmonata</taxon>
        <taxon>Hygrophila</taxon>
        <taxon>Lymnaeoidea</taxon>
        <taxon>Planorbidae</taxon>
        <taxon>Biomphalaria</taxon>
    </lineage>
</organism>
<evidence type="ECO:0000313" key="3">
    <source>
        <dbReference type="Proteomes" id="UP001233172"/>
    </source>
</evidence>
<reference evidence="2" key="1">
    <citation type="journal article" date="2023" name="PLoS Negl. Trop. Dis.">
        <title>A genome sequence for Biomphalaria pfeifferi, the major vector snail for the human-infecting parasite Schistosoma mansoni.</title>
        <authorList>
            <person name="Bu L."/>
            <person name="Lu L."/>
            <person name="Laidemitt M.R."/>
            <person name="Zhang S.M."/>
            <person name="Mutuku M."/>
            <person name="Mkoji G."/>
            <person name="Steinauer M."/>
            <person name="Loker E.S."/>
        </authorList>
    </citation>
    <scope>NUCLEOTIDE SEQUENCE</scope>
    <source>
        <strain evidence="2">KasaAsao</strain>
    </source>
</reference>
<comment type="caution">
    <text evidence="2">The sequence shown here is derived from an EMBL/GenBank/DDBJ whole genome shotgun (WGS) entry which is preliminary data.</text>
</comment>